<protein>
    <submittedName>
        <fullName evidence="2">HAD family hydrolase</fullName>
    </submittedName>
</protein>
<organism evidence="2 3">
    <name type="scientific">Streptomyces nogalater</name>
    <dbReference type="NCBI Taxonomy" id="38314"/>
    <lineage>
        <taxon>Bacteria</taxon>
        <taxon>Bacillati</taxon>
        <taxon>Actinomycetota</taxon>
        <taxon>Actinomycetes</taxon>
        <taxon>Kitasatosporales</taxon>
        <taxon>Streptomycetaceae</taxon>
        <taxon>Streptomyces</taxon>
    </lineage>
</organism>
<dbReference type="SFLD" id="SFLDS00003">
    <property type="entry name" value="Haloacid_Dehalogenase"/>
    <property type="match status" value="1"/>
</dbReference>
<dbReference type="Proteomes" id="UP001596065">
    <property type="component" value="Unassembled WGS sequence"/>
</dbReference>
<gene>
    <name evidence="2" type="ORF">ACFP3J_23295</name>
</gene>
<reference evidence="3" key="1">
    <citation type="journal article" date="2019" name="Int. J. Syst. Evol. Microbiol.">
        <title>The Global Catalogue of Microorganisms (GCM) 10K type strain sequencing project: providing services to taxonomists for standard genome sequencing and annotation.</title>
        <authorList>
            <consortium name="The Broad Institute Genomics Platform"/>
            <consortium name="The Broad Institute Genome Sequencing Center for Infectious Disease"/>
            <person name="Wu L."/>
            <person name="Ma J."/>
        </authorList>
    </citation>
    <scope>NUCLEOTIDE SEQUENCE [LARGE SCALE GENOMIC DNA]</scope>
    <source>
        <strain evidence="3">KCTC 5701</strain>
    </source>
</reference>
<dbReference type="SFLD" id="SFLDG01129">
    <property type="entry name" value="C1.5:_HAD__Beta-PGM__Phosphata"/>
    <property type="match status" value="1"/>
</dbReference>
<dbReference type="Pfam" id="PF00702">
    <property type="entry name" value="Hydrolase"/>
    <property type="match status" value="1"/>
</dbReference>
<keyword evidence="3" id="KW-1185">Reference proteome</keyword>
<name>A0ABW0WJK2_STRNO</name>
<evidence type="ECO:0000256" key="1">
    <source>
        <dbReference type="SAM" id="MobiDB-lite"/>
    </source>
</evidence>
<dbReference type="InterPro" id="IPR023214">
    <property type="entry name" value="HAD_sf"/>
</dbReference>
<dbReference type="InterPro" id="IPR006439">
    <property type="entry name" value="HAD-SF_hydro_IA"/>
</dbReference>
<sequence>MTGGAADALIADLDGTLVDSGAHYLATVRAVFTAYGVQRVERDVYDRCTGLSTHDMLVLLCRHYRVRAPVDALMDEIVRVYRAGLPDQVPLFPVAAALLLRAHAGGVPTAVASGSPALIVAAVLEGHGLSHAVDARAAAEDAGAGKPAPDLFLHAARSLGVAPERCLVIEDSVPGVEAAARAGMRCVAIPDPATVHAPSAFASAELLLPRNDLTRIWELLDQDTDTRTYARKQKTPRFSGPVPTGGGNRR</sequence>
<dbReference type="InterPro" id="IPR036412">
    <property type="entry name" value="HAD-like_sf"/>
</dbReference>
<keyword evidence="2" id="KW-0378">Hydrolase</keyword>
<dbReference type="InterPro" id="IPR023198">
    <property type="entry name" value="PGP-like_dom2"/>
</dbReference>
<comment type="caution">
    <text evidence="2">The sequence shown here is derived from an EMBL/GenBank/DDBJ whole genome shotgun (WGS) entry which is preliminary data.</text>
</comment>
<evidence type="ECO:0000313" key="2">
    <source>
        <dbReference type="EMBL" id="MFC5658395.1"/>
    </source>
</evidence>
<dbReference type="SUPFAM" id="SSF56784">
    <property type="entry name" value="HAD-like"/>
    <property type="match status" value="1"/>
</dbReference>
<feature type="region of interest" description="Disordered" evidence="1">
    <location>
        <begin position="227"/>
        <end position="250"/>
    </location>
</feature>
<dbReference type="NCBIfam" id="TIGR01509">
    <property type="entry name" value="HAD-SF-IA-v3"/>
    <property type="match status" value="1"/>
</dbReference>
<dbReference type="PANTHER" id="PTHR18901:SF38">
    <property type="entry name" value="PSEUDOURIDINE-5'-PHOSPHATASE"/>
    <property type="match status" value="1"/>
</dbReference>
<evidence type="ECO:0000313" key="3">
    <source>
        <dbReference type="Proteomes" id="UP001596065"/>
    </source>
</evidence>
<dbReference type="RefSeq" id="WP_344352591.1">
    <property type="nucleotide sequence ID" value="NZ_BAAASM010000065.1"/>
</dbReference>
<dbReference type="Gene3D" id="1.10.150.240">
    <property type="entry name" value="Putative phosphatase, domain 2"/>
    <property type="match status" value="1"/>
</dbReference>
<dbReference type="PANTHER" id="PTHR18901">
    <property type="entry name" value="2-DEOXYGLUCOSE-6-PHOSPHATE PHOSPHATASE 2"/>
    <property type="match status" value="1"/>
</dbReference>
<proteinExistence type="predicted"/>
<accession>A0ABW0WJK2</accession>
<dbReference type="Gene3D" id="3.40.50.1000">
    <property type="entry name" value="HAD superfamily/HAD-like"/>
    <property type="match status" value="1"/>
</dbReference>
<dbReference type="GO" id="GO:0016787">
    <property type="term" value="F:hydrolase activity"/>
    <property type="evidence" value="ECO:0007669"/>
    <property type="project" value="UniProtKB-KW"/>
</dbReference>
<dbReference type="EMBL" id="JBHSOE010000044">
    <property type="protein sequence ID" value="MFC5658395.1"/>
    <property type="molecule type" value="Genomic_DNA"/>
</dbReference>